<reference evidence="2" key="1">
    <citation type="submission" date="2023-07" db="EMBL/GenBank/DDBJ databases">
        <title>draft genome sequence of fig (Ficus carica).</title>
        <authorList>
            <person name="Takahashi T."/>
            <person name="Nishimura K."/>
        </authorList>
    </citation>
    <scope>NUCLEOTIDE SEQUENCE</scope>
</reference>
<accession>A0AA88AN86</accession>
<protein>
    <recommendedName>
        <fullName evidence="1">Reverse transcriptase zinc-binding domain-containing protein</fullName>
    </recommendedName>
</protein>
<dbReference type="AlphaFoldDB" id="A0AA88AN86"/>
<comment type="caution">
    <text evidence="2">The sequence shown here is derived from an EMBL/GenBank/DDBJ whole genome shotgun (WGS) entry which is preliminary data.</text>
</comment>
<evidence type="ECO:0000259" key="1">
    <source>
        <dbReference type="Pfam" id="PF13966"/>
    </source>
</evidence>
<name>A0AA88AN86_FICCA</name>
<keyword evidence="3" id="KW-1185">Reference proteome</keyword>
<dbReference type="InterPro" id="IPR001858">
    <property type="entry name" value="Phosphatidylethanolamine-bd_CS"/>
</dbReference>
<dbReference type="Pfam" id="PF13966">
    <property type="entry name" value="zf-RVT"/>
    <property type="match status" value="1"/>
</dbReference>
<dbReference type="EMBL" id="BTGU01000061">
    <property type="protein sequence ID" value="GMN56014.1"/>
    <property type="molecule type" value="Genomic_DNA"/>
</dbReference>
<dbReference type="PROSITE" id="PS01220">
    <property type="entry name" value="PBP"/>
    <property type="match status" value="1"/>
</dbReference>
<dbReference type="InterPro" id="IPR036610">
    <property type="entry name" value="PEBP-like_sf"/>
</dbReference>
<sequence length="304" mass="33859">MPTGPLVVGRVIGDVLEPFTKSISLRVTYGNKIVNNACELKPSQVLNKPRVDIGGDDLRNLYTLVMVDPDAPSPSNTTQREYLHWARKAASLDLPPTNSAGCCEGTKRRKPKPTLSQKNITRNGVLSDIYSTADTTNTNKVSSLTATPDTRWKARLVTDIPATTGTVYGQVVVAYESPQPTVGIYRFVLVLFLQLGRQLQDFYEDTRIKSQEALLGKLATEKLLQKKGFSLASCCRLCHKAKEDSDHIFIHCDFVKTIWVKLERVFQVGLDKSNGMKGIMDSAFKKRMSKMLGIYGKISNWVRS</sequence>
<feature type="domain" description="Reverse transcriptase zinc-binding" evidence="1">
    <location>
        <begin position="213"/>
        <end position="259"/>
    </location>
</feature>
<dbReference type="PANTHER" id="PTHR11362">
    <property type="entry name" value="PHOSPHATIDYLETHANOLAMINE-BINDING PROTEIN"/>
    <property type="match status" value="1"/>
</dbReference>
<gene>
    <name evidence="2" type="ORF">TIFTF001_025132</name>
</gene>
<dbReference type="InterPro" id="IPR035810">
    <property type="entry name" value="PEBP_euk"/>
</dbReference>
<evidence type="ECO:0000313" key="2">
    <source>
        <dbReference type="EMBL" id="GMN56014.1"/>
    </source>
</evidence>
<dbReference type="InterPro" id="IPR026960">
    <property type="entry name" value="RVT-Znf"/>
</dbReference>
<organism evidence="2 3">
    <name type="scientific">Ficus carica</name>
    <name type="common">Common fig</name>
    <dbReference type="NCBI Taxonomy" id="3494"/>
    <lineage>
        <taxon>Eukaryota</taxon>
        <taxon>Viridiplantae</taxon>
        <taxon>Streptophyta</taxon>
        <taxon>Embryophyta</taxon>
        <taxon>Tracheophyta</taxon>
        <taxon>Spermatophyta</taxon>
        <taxon>Magnoliopsida</taxon>
        <taxon>eudicotyledons</taxon>
        <taxon>Gunneridae</taxon>
        <taxon>Pentapetalae</taxon>
        <taxon>rosids</taxon>
        <taxon>fabids</taxon>
        <taxon>Rosales</taxon>
        <taxon>Moraceae</taxon>
        <taxon>Ficeae</taxon>
        <taxon>Ficus</taxon>
    </lineage>
</organism>
<evidence type="ECO:0000313" key="3">
    <source>
        <dbReference type="Proteomes" id="UP001187192"/>
    </source>
</evidence>
<dbReference type="PANTHER" id="PTHR11362:SF9">
    <property type="entry name" value="PROTEIN FLOWERING LOCUS T-RELATED"/>
    <property type="match status" value="1"/>
</dbReference>
<dbReference type="SUPFAM" id="SSF49777">
    <property type="entry name" value="PEBP-like"/>
    <property type="match status" value="1"/>
</dbReference>
<dbReference type="Proteomes" id="UP001187192">
    <property type="component" value="Unassembled WGS sequence"/>
</dbReference>
<proteinExistence type="predicted"/>
<dbReference type="Gene3D" id="3.90.280.10">
    <property type="entry name" value="PEBP-like"/>
    <property type="match status" value="1"/>
</dbReference>